<keyword evidence="6" id="KW-0520">NAD</keyword>
<evidence type="ECO:0000313" key="10">
    <source>
        <dbReference type="EMBL" id="MEI4801450.1"/>
    </source>
</evidence>
<comment type="cofactor">
    <cofactor evidence="2 8">
        <name>NAD(+)</name>
        <dbReference type="ChEBI" id="CHEBI:57540"/>
    </cofactor>
</comment>
<dbReference type="InterPro" id="IPR036291">
    <property type="entry name" value="NAD(P)-bd_dom_sf"/>
</dbReference>
<evidence type="ECO:0000256" key="1">
    <source>
        <dbReference type="ARBA" id="ARBA00001539"/>
    </source>
</evidence>
<evidence type="ECO:0000313" key="11">
    <source>
        <dbReference type="Proteomes" id="UP001372526"/>
    </source>
</evidence>
<dbReference type="Gene3D" id="3.40.50.720">
    <property type="entry name" value="NAD(P)-binding Rossmann-like Domain"/>
    <property type="match status" value="1"/>
</dbReference>
<evidence type="ECO:0000256" key="8">
    <source>
        <dbReference type="RuleBase" id="RU004473"/>
    </source>
</evidence>
<reference evidence="10 11" key="1">
    <citation type="submission" date="2024-01" db="EMBL/GenBank/DDBJ databases">
        <title>Seven novel Bacillus-like species.</title>
        <authorList>
            <person name="Liu G."/>
        </authorList>
    </citation>
    <scope>NUCLEOTIDE SEQUENCE [LARGE SCALE GENOMIC DNA]</scope>
    <source>
        <strain evidence="10 11">FJAT-51639</strain>
    </source>
</reference>
<dbReference type="Gene3D" id="3.90.25.10">
    <property type="entry name" value="UDP-galactose 4-epimerase, domain 1"/>
    <property type="match status" value="1"/>
</dbReference>
<dbReference type="CDD" id="cd05246">
    <property type="entry name" value="dTDP_GD_SDR_e"/>
    <property type="match status" value="1"/>
</dbReference>
<dbReference type="EMBL" id="JBAWSX010000004">
    <property type="protein sequence ID" value="MEI4801450.1"/>
    <property type="molecule type" value="Genomic_DNA"/>
</dbReference>
<dbReference type="RefSeq" id="WP_336472151.1">
    <property type="nucleotide sequence ID" value="NZ_JBAWSX010000004.1"/>
</dbReference>
<evidence type="ECO:0000256" key="7">
    <source>
        <dbReference type="ARBA" id="ARBA00023239"/>
    </source>
</evidence>
<dbReference type="EC" id="4.2.1.46" evidence="4 8"/>
<keyword evidence="7 8" id="KW-0456">Lyase</keyword>
<comment type="similarity">
    <text evidence="3 8">Belongs to the NAD(P)-dependent epimerase/dehydratase family. dTDP-glucose dehydratase subfamily.</text>
</comment>
<evidence type="ECO:0000256" key="6">
    <source>
        <dbReference type="ARBA" id="ARBA00023027"/>
    </source>
</evidence>
<dbReference type="GO" id="GO:0008460">
    <property type="term" value="F:dTDP-glucose 4,6-dehydratase activity"/>
    <property type="evidence" value="ECO:0007669"/>
    <property type="project" value="UniProtKB-EC"/>
</dbReference>
<dbReference type="InterPro" id="IPR005888">
    <property type="entry name" value="dTDP_Gluc_deHydtase"/>
</dbReference>
<dbReference type="Pfam" id="PF16363">
    <property type="entry name" value="GDP_Man_Dehyd"/>
    <property type="match status" value="1"/>
</dbReference>
<evidence type="ECO:0000259" key="9">
    <source>
        <dbReference type="Pfam" id="PF16363"/>
    </source>
</evidence>
<comment type="caution">
    <text evidence="10">The sequence shown here is derived from an EMBL/GenBank/DDBJ whole genome shotgun (WGS) entry which is preliminary data.</text>
</comment>
<dbReference type="InterPro" id="IPR016040">
    <property type="entry name" value="NAD(P)-bd_dom"/>
</dbReference>
<protein>
    <recommendedName>
        <fullName evidence="5 8">dTDP-glucose 4,6-dehydratase</fullName>
        <ecNumber evidence="4 8">4.2.1.46</ecNumber>
    </recommendedName>
</protein>
<dbReference type="Proteomes" id="UP001372526">
    <property type="component" value="Unassembled WGS sequence"/>
</dbReference>
<name>A0ABU8FFK2_9BACI</name>
<evidence type="ECO:0000256" key="5">
    <source>
        <dbReference type="ARBA" id="ARBA00016977"/>
    </source>
</evidence>
<dbReference type="NCBIfam" id="TIGR01181">
    <property type="entry name" value="dTDP_gluc_dehyt"/>
    <property type="match status" value="1"/>
</dbReference>
<dbReference type="SUPFAM" id="SSF51735">
    <property type="entry name" value="NAD(P)-binding Rossmann-fold domains"/>
    <property type="match status" value="1"/>
</dbReference>
<evidence type="ECO:0000256" key="2">
    <source>
        <dbReference type="ARBA" id="ARBA00001911"/>
    </source>
</evidence>
<organism evidence="10 11">
    <name type="scientific">Bacillus bruguierae</name>
    <dbReference type="NCBI Taxonomy" id="3127667"/>
    <lineage>
        <taxon>Bacteria</taxon>
        <taxon>Bacillati</taxon>
        <taxon>Bacillota</taxon>
        <taxon>Bacilli</taxon>
        <taxon>Bacillales</taxon>
        <taxon>Bacillaceae</taxon>
        <taxon>Bacillus</taxon>
    </lineage>
</organism>
<accession>A0ABU8FFK2</accession>
<proteinExistence type="inferred from homology"/>
<evidence type="ECO:0000256" key="4">
    <source>
        <dbReference type="ARBA" id="ARBA00011990"/>
    </source>
</evidence>
<keyword evidence="11" id="KW-1185">Reference proteome</keyword>
<feature type="domain" description="NAD(P)-binding" evidence="9">
    <location>
        <begin position="6"/>
        <end position="307"/>
    </location>
</feature>
<dbReference type="PANTHER" id="PTHR43000">
    <property type="entry name" value="DTDP-D-GLUCOSE 4,6-DEHYDRATASE-RELATED"/>
    <property type="match status" value="1"/>
</dbReference>
<evidence type="ECO:0000256" key="3">
    <source>
        <dbReference type="ARBA" id="ARBA00008178"/>
    </source>
</evidence>
<comment type="catalytic activity">
    <reaction evidence="1 8">
        <text>dTDP-alpha-D-glucose = dTDP-4-dehydro-6-deoxy-alpha-D-glucose + H2O</text>
        <dbReference type="Rhea" id="RHEA:17221"/>
        <dbReference type="ChEBI" id="CHEBI:15377"/>
        <dbReference type="ChEBI" id="CHEBI:57477"/>
        <dbReference type="ChEBI" id="CHEBI:57649"/>
        <dbReference type="EC" id="4.2.1.46"/>
    </reaction>
</comment>
<gene>
    <name evidence="10" type="primary">rfbB</name>
    <name evidence="10" type="ORF">WAZ07_08940</name>
</gene>
<sequence length="327" mass="37665">MTENLLITGGCGFIGSHFIRLLLKNTNVSITNIDALTYASNKENTEDFENNPNYRFIKVDITKKDELDKVFDQTYDMIINFAAETHVDRSIENSHSFVHTNVLGTYYLLQKVLDGKAKKMLQISTDEVYGSLKVNEHPFKETHPLSPNNPYSASKASADLLIHSFYRTYKIPVMITRCSNNYGPNQNSEKLIPKVIFHALHDKKIPIYGDGQNVRDWLFVEDHCKAIYTIMVNGKPGEIYNIGGSNEKSNIEIVKIILNYIGKSHDLIAFVTDRKGHDRRYGIDWSKMKNGFNWQPNTPFNRGIKMTIDWYMNHQDWFHTSSNVEQV</sequence>